<dbReference type="AlphaFoldDB" id="A0A1Y1W8E8"/>
<protein>
    <submittedName>
        <fullName evidence="2">Uncharacterized protein</fullName>
    </submittedName>
</protein>
<reference evidence="2 3" key="1">
    <citation type="submission" date="2016-08" db="EMBL/GenBank/DDBJ databases">
        <title>A Parts List for Fungal Cellulosomes Revealed by Comparative Genomics.</title>
        <authorList>
            <consortium name="DOE Joint Genome Institute"/>
            <person name="Haitjema C.H."/>
            <person name="Gilmore S.P."/>
            <person name="Henske J.K."/>
            <person name="Solomon K.V."/>
            <person name="De Groot R."/>
            <person name="Kuo A."/>
            <person name="Mondo S.J."/>
            <person name="Salamov A.A."/>
            <person name="Labutti K."/>
            <person name="Zhao Z."/>
            <person name="Chiniquy J."/>
            <person name="Barry K."/>
            <person name="Brewer H.M."/>
            <person name="Purvine S.O."/>
            <person name="Wright A.T."/>
            <person name="Boxma B."/>
            <person name="Van Alen T."/>
            <person name="Hackstein J.H."/>
            <person name="Baker S.E."/>
            <person name="Grigoriev I.V."/>
            <person name="O'Malley M.A."/>
        </authorList>
    </citation>
    <scope>NUCLEOTIDE SEQUENCE [LARGE SCALE GENOMIC DNA]</scope>
    <source>
        <strain evidence="2 3">S4</strain>
    </source>
</reference>
<feature type="signal peptide" evidence="1">
    <location>
        <begin position="1"/>
        <end position="24"/>
    </location>
</feature>
<name>A0A1Y1W8E8_9FUNG</name>
<dbReference type="OrthoDB" id="10536544at2759"/>
<feature type="chain" id="PRO_5012688713" evidence="1">
    <location>
        <begin position="25"/>
        <end position="76"/>
    </location>
</feature>
<reference evidence="2 3" key="2">
    <citation type="submission" date="2016-08" db="EMBL/GenBank/DDBJ databases">
        <title>Pervasive Adenine N6-methylation of Active Genes in Fungi.</title>
        <authorList>
            <consortium name="DOE Joint Genome Institute"/>
            <person name="Mondo S.J."/>
            <person name="Dannebaum R.O."/>
            <person name="Kuo R.C."/>
            <person name="Labutti K."/>
            <person name="Haridas S."/>
            <person name="Kuo A."/>
            <person name="Salamov A."/>
            <person name="Ahrendt S.R."/>
            <person name="Lipzen A."/>
            <person name="Sullivan W."/>
            <person name="Andreopoulos W.B."/>
            <person name="Clum A."/>
            <person name="Lindquist E."/>
            <person name="Daum C."/>
            <person name="Ramamoorthy G.K."/>
            <person name="Gryganskyi A."/>
            <person name="Culley D."/>
            <person name="Magnuson J.K."/>
            <person name="James T.Y."/>
            <person name="O'Malley M.A."/>
            <person name="Stajich J.E."/>
            <person name="Spatafora J.W."/>
            <person name="Visel A."/>
            <person name="Grigoriev I.V."/>
        </authorList>
    </citation>
    <scope>NUCLEOTIDE SEQUENCE [LARGE SCALE GENOMIC DNA]</scope>
    <source>
        <strain evidence="2 3">S4</strain>
    </source>
</reference>
<keyword evidence="1" id="KW-0732">Signal</keyword>
<dbReference type="Proteomes" id="UP000193944">
    <property type="component" value="Unassembled WGS sequence"/>
</dbReference>
<evidence type="ECO:0000313" key="2">
    <source>
        <dbReference type="EMBL" id="ORX69811.1"/>
    </source>
</evidence>
<gene>
    <name evidence="2" type="ORF">BCR32DRAFT_106137</name>
</gene>
<keyword evidence="3" id="KW-1185">Reference proteome</keyword>
<proteinExistence type="predicted"/>
<comment type="caution">
    <text evidence="2">The sequence shown here is derived from an EMBL/GenBank/DDBJ whole genome shotgun (WGS) entry which is preliminary data.</text>
</comment>
<evidence type="ECO:0000313" key="3">
    <source>
        <dbReference type="Proteomes" id="UP000193944"/>
    </source>
</evidence>
<evidence type="ECO:0000256" key="1">
    <source>
        <dbReference type="SAM" id="SignalP"/>
    </source>
</evidence>
<sequence>MKKTEKYIIYIYCILLTITQKCLSQLSDNSVKINYLMDIYDINDNPIKRYQLHYNYSTYLFNEYYEIKTLYENKMK</sequence>
<accession>A0A1Y1W8E8</accession>
<dbReference type="EMBL" id="MCFG01000416">
    <property type="protein sequence ID" value="ORX69811.1"/>
    <property type="molecule type" value="Genomic_DNA"/>
</dbReference>
<organism evidence="2 3">
    <name type="scientific">Anaeromyces robustus</name>
    <dbReference type="NCBI Taxonomy" id="1754192"/>
    <lineage>
        <taxon>Eukaryota</taxon>
        <taxon>Fungi</taxon>
        <taxon>Fungi incertae sedis</taxon>
        <taxon>Chytridiomycota</taxon>
        <taxon>Chytridiomycota incertae sedis</taxon>
        <taxon>Neocallimastigomycetes</taxon>
        <taxon>Neocallimastigales</taxon>
        <taxon>Neocallimastigaceae</taxon>
        <taxon>Anaeromyces</taxon>
    </lineage>
</organism>